<name>A0A238Z9U6_9RHOB</name>
<dbReference type="OrthoDB" id="9806524at2"/>
<keyword evidence="2" id="KW-1185">Reference proteome</keyword>
<accession>A0A238Z9U6</accession>
<gene>
    <name evidence="1" type="ORF">SAMN06265370_1262</name>
</gene>
<dbReference type="InterPro" id="IPR010836">
    <property type="entry name" value="SapC"/>
</dbReference>
<evidence type="ECO:0000313" key="1">
    <source>
        <dbReference type="EMBL" id="SNR79748.1"/>
    </source>
</evidence>
<dbReference type="AlphaFoldDB" id="A0A238Z9U6"/>
<dbReference type="Pfam" id="PF07277">
    <property type="entry name" value="SapC"/>
    <property type="match status" value="1"/>
</dbReference>
<protein>
    <submittedName>
        <fullName evidence="1">SapC protein</fullName>
    </submittedName>
</protein>
<dbReference type="Proteomes" id="UP000198417">
    <property type="component" value="Unassembled WGS sequence"/>
</dbReference>
<reference evidence="1 2" key="1">
    <citation type="submission" date="2017-06" db="EMBL/GenBank/DDBJ databases">
        <authorList>
            <person name="Kim H.J."/>
            <person name="Triplett B.A."/>
        </authorList>
    </citation>
    <scope>NUCLEOTIDE SEQUENCE [LARGE SCALE GENOMIC DNA]</scope>
    <source>
        <strain evidence="1 2">DSM 29052</strain>
    </source>
</reference>
<proteinExistence type="predicted"/>
<sequence length="242" mass="27295">MANQLLFYKSAVPLSSEAHRDFSIRTDGTYGFADTVNSVPIVAAEFRPAASDCAIVFAGEGDSVFPVVILGLQDSENLYVDNDKSWNGRYVPAFIRRYPFVFAQGEDNKSFTLCIDTEYEGVNSNNEGERLFDSRGERTKYLEGVLDFTKDYQAQFVRTQALCKRLVDLDLLEPMQAQYRTPSGDSGRLNGFSAVNREKLKMLEAETLEKMLKTDELELLFVHLQSLNNLQPLAERVESKAD</sequence>
<dbReference type="RefSeq" id="WP_089273443.1">
    <property type="nucleotide sequence ID" value="NZ_FZNN01000026.1"/>
</dbReference>
<evidence type="ECO:0000313" key="2">
    <source>
        <dbReference type="Proteomes" id="UP000198417"/>
    </source>
</evidence>
<organism evidence="1 2">
    <name type="scientific">Puniceibacterium sediminis</name>
    <dbReference type="NCBI Taxonomy" id="1608407"/>
    <lineage>
        <taxon>Bacteria</taxon>
        <taxon>Pseudomonadati</taxon>
        <taxon>Pseudomonadota</taxon>
        <taxon>Alphaproteobacteria</taxon>
        <taxon>Rhodobacterales</taxon>
        <taxon>Paracoccaceae</taxon>
        <taxon>Puniceibacterium</taxon>
    </lineage>
</organism>
<dbReference type="EMBL" id="FZNN01000026">
    <property type="protein sequence ID" value="SNR79748.1"/>
    <property type="molecule type" value="Genomic_DNA"/>
</dbReference>